<evidence type="ECO:0000256" key="2">
    <source>
        <dbReference type="ARBA" id="ARBA00022691"/>
    </source>
</evidence>
<dbReference type="InterPro" id="IPR058240">
    <property type="entry name" value="rSAM_sf"/>
</dbReference>
<name>A0A2H0YL69_9BACT</name>
<comment type="cofactor">
    <cofactor evidence="1">
        <name>[4Fe-4S] cluster</name>
        <dbReference type="ChEBI" id="CHEBI:49883"/>
    </cofactor>
</comment>
<dbReference type="PROSITE" id="PS51918">
    <property type="entry name" value="RADICAL_SAM"/>
    <property type="match status" value="1"/>
</dbReference>
<dbReference type="Pfam" id="PF14528">
    <property type="entry name" value="LAGLIDADG_3"/>
    <property type="match status" value="2"/>
</dbReference>
<protein>
    <recommendedName>
        <fullName evidence="13">Radical SAM core domain-containing protein</fullName>
    </recommendedName>
</protein>
<dbReference type="GO" id="GO:0004519">
    <property type="term" value="F:endonuclease activity"/>
    <property type="evidence" value="ECO:0007669"/>
    <property type="project" value="InterPro"/>
</dbReference>
<evidence type="ECO:0000259" key="9">
    <source>
        <dbReference type="PROSITE" id="PS51332"/>
    </source>
</evidence>
<dbReference type="CDD" id="cd00081">
    <property type="entry name" value="Hint"/>
    <property type="match status" value="1"/>
</dbReference>
<dbReference type="InterPro" id="IPR007197">
    <property type="entry name" value="rSAM"/>
</dbReference>
<dbReference type="InterPro" id="IPR004860">
    <property type="entry name" value="LAGLIDADG_dom"/>
</dbReference>
<dbReference type="SFLD" id="SFLDG01082">
    <property type="entry name" value="B12-binding_domain_containing"/>
    <property type="match status" value="1"/>
</dbReference>
<proteinExistence type="predicted"/>
<dbReference type="Gene3D" id="2.170.16.10">
    <property type="entry name" value="Hedgehog/Intein (Hint) domain"/>
    <property type="match status" value="1"/>
</dbReference>
<evidence type="ECO:0000256" key="6">
    <source>
        <dbReference type="ARBA" id="ARBA00023004"/>
    </source>
</evidence>
<reference evidence="12" key="1">
    <citation type="submission" date="2017-09" db="EMBL/GenBank/DDBJ databases">
        <title>Depth-based differentiation of microbial function through sediment-hosted aquifers and enrichment of novel symbionts in the deep terrestrial subsurface.</title>
        <authorList>
            <person name="Probst A.J."/>
            <person name="Ladd B."/>
            <person name="Jarett J.K."/>
            <person name="Geller-Mcgrath D.E."/>
            <person name="Sieber C.M.K."/>
            <person name="Emerson J.B."/>
            <person name="Anantharaman K."/>
            <person name="Thomas B.C."/>
            <person name="Malmstrom R."/>
            <person name="Stieglmeier M."/>
            <person name="Klingl A."/>
            <person name="Woyke T."/>
            <person name="Ryan C.M."/>
            <person name="Banfield J.F."/>
        </authorList>
    </citation>
    <scope>NUCLEOTIDE SEQUENCE [LARGE SCALE GENOMIC DNA]</scope>
</reference>
<dbReference type="Gene3D" id="3.40.50.280">
    <property type="entry name" value="Cobalamin-binding domain"/>
    <property type="match status" value="1"/>
</dbReference>
<accession>A0A2H0YL69</accession>
<dbReference type="SFLD" id="SFLDS00029">
    <property type="entry name" value="Radical_SAM"/>
    <property type="match status" value="1"/>
</dbReference>
<dbReference type="AlphaFoldDB" id="A0A2H0YL69"/>
<dbReference type="Proteomes" id="UP000230088">
    <property type="component" value="Unassembled WGS sequence"/>
</dbReference>
<comment type="caution">
    <text evidence="11">The sequence shown here is derived from an EMBL/GenBank/DDBJ whole genome shotgun (WGS) entry which is preliminary data.</text>
</comment>
<evidence type="ECO:0008006" key="13">
    <source>
        <dbReference type="Google" id="ProtNLM"/>
    </source>
</evidence>
<dbReference type="InterPro" id="IPR036844">
    <property type="entry name" value="Hint_dom_sf"/>
</dbReference>
<sequence>MFKISISYPPIESKKGIPLLSQNRQFQWFNSPTYIYPMVPAYAASLLKEKGYDVFWDDGIAEKLTYEQWKERILKEKPDLIAIETKTPLIKRHWQIVNELKFESLKIENWKLKIVLMGDHATALPEESLRNSRVDYILTGGDYDFMLLNLAEHLTKGEKLEPGWYYRQLTTNNKQLTTIINTGHFQLNHNLDNLPPVDRELTKWKLYAFENGNFKHLPGSYLMSGRDCWWGKCSFCLTGETQVLTIKGSKTIADIKKGDLVLTHLGSYKKVNEVLKRNYKGELVKIKSNCLMPFKITPNHQVLSLPLKDLSRCLKVGQAGYLCKSNNDFSKRLNCANYEMLKPYLNYKPQYIEAGKINKGDYLAVPINREIIKTTKLDLRKILDSQLTIVATWKKISNSLIKDILKFNQQGKSERNISTLLKIDRETVHRYLVLKKEGQLINKVNPLKFKDGKISFEGGKNWLPAEITLKEDIYRLFGYYLAEGCVSKLKNRPNSLVISLTFNQKEREYIEDVKNIFKNRFKIEVNINQNKVNHTTQITVGNSLLAKVFKNLFGDNCYNKNLPEFIMKASKENQVELLRGIFRGDAHYRLRGKQAEYILSSAADSLASQLVMLLLRCGAMPSVRKSKIGKKMTKEQNIITLSSIDIINLFTEKKREEKAESLYKKGFIVGNYAYLPVTQLKKEQYRGEVYNLSVDKDHSYTASFVGVSNCSWTTLFPGANFRVRSAKLALDEVGHLIDLGVKEIMEDSGTLPIGNWLKEFCQGMLGRGYNKKIVMSCNMRLNGIKDLETWKLMKKAGFRMVLFGLESSNQETLNKINKGLKVEKIEPCLKMCKQAGLEPHITAMMGYPWETKEDAQRTIDLAKRLFKKGYVDTLQATIVIPYPGTPLYKYCKENNLLRFNDYDRFDQREQVMKSELTTEDVKELTQGLYKSFASLQFIARKILSIRGLDDIKFLARAGIKLFGHLTDFGKNK</sequence>
<dbReference type="EMBL" id="PEYD01000065">
    <property type="protein sequence ID" value="PIS39176.1"/>
    <property type="molecule type" value="Genomic_DNA"/>
</dbReference>
<dbReference type="GO" id="GO:0046872">
    <property type="term" value="F:metal ion binding"/>
    <property type="evidence" value="ECO:0007669"/>
    <property type="project" value="UniProtKB-KW"/>
</dbReference>
<dbReference type="SMART" id="SM00306">
    <property type="entry name" value="HintN"/>
    <property type="match status" value="1"/>
</dbReference>
<dbReference type="SUPFAM" id="SSF102114">
    <property type="entry name" value="Radical SAM enzymes"/>
    <property type="match status" value="1"/>
</dbReference>
<dbReference type="Pfam" id="PF04055">
    <property type="entry name" value="Radical_SAM"/>
    <property type="match status" value="1"/>
</dbReference>
<dbReference type="PROSITE" id="PS50819">
    <property type="entry name" value="INTEIN_ENDONUCLEASE"/>
    <property type="match status" value="1"/>
</dbReference>
<dbReference type="Gene3D" id="3.20.20.70">
    <property type="entry name" value="Aldolase class I"/>
    <property type="match status" value="1"/>
</dbReference>
<dbReference type="InterPro" id="IPR013785">
    <property type="entry name" value="Aldolase_TIM"/>
</dbReference>
<dbReference type="InterPro" id="IPR027434">
    <property type="entry name" value="Homing_endonucl"/>
</dbReference>
<dbReference type="SMART" id="SM00729">
    <property type="entry name" value="Elp3"/>
    <property type="match status" value="1"/>
</dbReference>
<evidence type="ECO:0000313" key="11">
    <source>
        <dbReference type="EMBL" id="PIS39176.1"/>
    </source>
</evidence>
<dbReference type="InterPro" id="IPR006141">
    <property type="entry name" value="Intein_N"/>
</dbReference>
<evidence type="ECO:0000256" key="7">
    <source>
        <dbReference type="ARBA" id="ARBA00023014"/>
    </source>
</evidence>
<dbReference type="InterPro" id="IPR004042">
    <property type="entry name" value="Intein_endonuc_central"/>
</dbReference>
<evidence type="ECO:0000259" key="8">
    <source>
        <dbReference type="PROSITE" id="PS50819"/>
    </source>
</evidence>
<gene>
    <name evidence="11" type="ORF">COT33_03355</name>
</gene>
<evidence type="ECO:0000256" key="1">
    <source>
        <dbReference type="ARBA" id="ARBA00001966"/>
    </source>
</evidence>
<keyword evidence="4" id="KW-0068">Autocatalytic cleavage</keyword>
<dbReference type="PROSITE" id="PS50818">
    <property type="entry name" value="INTEIN_C_TER"/>
    <property type="match status" value="1"/>
</dbReference>
<keyword evidence="3" id="KW-0479">Metal-binding</keyword>
<dbReference type="SUPFAM" id="SSF55608">
    <property type="entry name" value="Homing endonucleases"/>
    <property type="match status" value="2"/>
</dbReference>
<dbReference type="InterPro" id="IPR030934">
    <property type="entry name" value="Intein_C"/>
</dbReference>
<dbReference type="Gene3D" id="3.10.28.10">
    <property type="entry name" value="Homing endonucleases"/>
    <property type="match status" value="1"/>
</dbReference>
<evidence type="ECO:0000256" key="3">
    <source>
        <dbReference type="ARBA" id="ARBA00022723"/>
    </source>
</evidence>
<dbReference type="InterPro" id="IPR003587">
    <property type="entry name" value="Hint_dom_N"/>
</dbReference>
<keyword evidence="5" id="KW-0651">Protein splicing</keyword>
<dbReference type="SUPFAM" id="SSF51294">
    <property type="entry name" value="Hedgehog/intein (Hint) domain"/>
    <property type="match status" value="1"/>
</dbReference>
<dbReference type="PRINTS" id="PR00379">
    <property type="entry name" value="INTEIN"/>
</dbReference>
<dbReference type="InterPro" id="IPR006158">
    <property type="entry name" value="Cobalamin-bd"/>
</dbReference>
<dbReference type="PANTHER" id="PTHR43409:SF16">
    <property type="entry name" value="SLR0320 PROTEIN"/>
    <property type="match status" value="1"/>
</dbReference>
<dbReference type="InterPro" id="IPR006638">
    <property type="entry name" value="Elp3/MiaA/NifB-like_rSAM"/>
</dbReference>
<dbReference type="PANTHER" id="PTHR43409">
    <property type="entry name" value="ANAEROBIC MAGNESIUM-PROTOPORPHYRIN IX MONOMETHYL ESTER CYCLASE-RELATED"/>
    <property type="match status" value="1"/>
</dbReference>
<keyword evidence="2" id="KW-0949">S-adenosyl-L-methionine</keyword>
<dbReference type="PROSITE" id="PS50817">
    <property type="entry name" value="INTEIN_N_TER"/>
    <property type="match status" value="1"/>
</dbReference>
<evidence type="ECO:0000313" key="12">
    <source>
        <dbReference type="Proteomes" id="UP000230088"/>
    </source>
</evidence>
<dbReference type="PROSITE" id="PS51332">
    <property type="entry name" value="B12_BINDING"/>
    <property type="match status" value="1"/>
</dbReference>
<dbReference type="InterPro" id="IPR051198">
    <property type="entry name" value="BchE-like"/>
</dbReference>
<feature type="domain" description="Radical SAM core" evidence="10">
    <location>
        <begin position="684"/>
        <end position="919"/>
    </location>
</feature>
<evidence type="ECO:0000259" key="10">
    <source>
        <dbReference type="PROSITE" id="PS51918"/>
    </source>
</evidence>
<evidence type="ECO:0000256" key="4">
    <source>
        <dbReference type="ARBA" id="ARBA00022813"/>
    </source>
</evidence>
<keyword evidence="7" id="KW-0411">Iron-sulfur</keyword>
<evidence type="ECO:0000256" key="5">
    <source>
        <dbReference type="ARBA" id="ARBA00023000"/>
    </source>
</evidence>
<dbReference type="GO" id="GO:0031419">
    <property type="term" value="F:cobalamin binding"/>
    <property type="evidence" value="ECO:0007669"/>
    <property type="project" value="InterPro"/>
</dbReference>
<keyword evidence="6" id="KW-0408">Iron</keyword>
<feature type="domain" description="DOD-type homing endonuclease" evidence="8">
    <location>
        <begin position="476"/>
        <end position="619"/>
    </location>
</feature>
<dbReference type="GO" id="GO:0016539">
    <property type="term" value="P:intein-mediated protein splicing"/>
    <property type="evidence" value="ECO:0007669"/>
    <property type="project" value="InterPro"/>
</dbReference>
<organism evidence="11 12">
    <name type="scientific">Candidatus Nealsonbacteria bacterium CG08_land_8_20_14_0_20_38_20</name>
    <dbReference type="NCBI Taxonomy" id="1974705"/>
    <lineage>
        <taxon>Bacteria</taxon>
        <taxon>Candidatus Nealsoniibacteriota</taxon>
    </lineage>
</organism>
<dbReference type="GO" id="GO:0051536">
    <property type="term" value="F:iron-sulfur cluster binding"/>
    <property type="evidence" value="ECO:0007669"/>
    <property type="project" value="UniProtKB-KW"/>
</dbReference>
<dbReference type="InterPro" id="IPR006142">
    <property type="entry name" value="INTEIN"/>
</dbReference>
<feature type="domain" description="B12-binding" evidence="9">
    <location>
        <begin position="23"/>
        <end position="161"/>
    </location>
</feature>